<keyword evidence="2" id="KW-0378">Hydrolase</keyword>
<name>A0A3A8PGY9_9BACT</name>
<dbReference type="SUPFAM" id="SSF56601">
    <property type="entry name" value="beta-lactamase/transpeptidase-like"/>
    <property type="match status" value="1"/>
</dbReference>
<sequence length="92" mass="9897">MELYRIPGMSIAVFDKNALVWVRTYGVTQAGGSEPVTLDTLFQAASVSKPVTALAALRTVEQGKVSLDTNINDHLCSWMVPDNAFTTLGAKP</sequence>
<dbReference type="PANTHER" id="PTHR46825">
    <property type="entry name" value="D-ALANYL-D-ALANINE-CARBOXYPEPTIDASE/ENDOPEPTIDASE AMPH"/>
    <property type="match status" value="1"/>
</dbReference>
<dbReference type="AlphaFoldDB" id="A0A3A8PGY9"/>
<dbReference type="InterPro" id="IPR050491">
    <property type="entry name" value="AmpC-like"/>
</dbReference>
<dbReference type="EMBL" id="RAWB01000346">
    <property type="protein sequence ID" value="RKH52835.1"/>
    <property type="molecule type" value="Genomic_DNA"/>
</dbReference>
<dbReference type="InterPro" id="IPR001466">
    <property type="entry name" value="Beta-lactam-related"/>
</dbReference>
<keyword evidence="3" id="KW-1185">Reference proteome</keyword>
<evidence type="ECO:0000313" key="2">
    <source>
        <dbReference type="EMBL" id="RKH52835.1"/>
    </source>
</evidence>
<accession>A0A3A8PGY9</accession>
<dbReference type="Proteomes" id="UP000272888">
    <property type="component" value="Unassembled WGS sequence"/>
</dbReference>
<dbReference type="GO" id="GO:0016787">
    <property type="term" value="F:hydrolase activity"/>
    <property type="evidence" value="ECO:0007669"/>
    <property type="project" value="UniProtKB-KW"/>
</dbReference>
<protein>
    <submittedName>
        <fullName evidence="2">Class A beta-lactamase-related serine hydrolase</fullName>
    </submittedName>
</protein>
<dbReference type="InterPro" id="IPR012338">
    <property type="entry name" value="Beta-lactam/transpept-like"/>
</dbReference>
<dbReference type="RefSeq" id="WP_120646223.1">
    <property type="nucleotide sequence ID" value="NZ_RAWB01000346.1"/>
</dbReference>
<dbReference type="PANTHER" id="PTHR46825:SF9">
    <property type="entry name" value="BETA-LACTAMASE-RELATED DOMAIN-CONTAINING PROTEIN"/>
    <property type="match status" value="1"/>
</dbReference>
<dbReference type="Pfam" id="PF00144">
    <property type="entry name" value="Beta-lactamase"/>
    <property type="match status" value="1"/>
</dbReference>
<organism evidence="2 3">
    <name type="scientific">Corallococcus llansteffanensis</name>
    <dbReference type="NCBI Taxonomy" id="2316731"/>
    <lineage>
        <taxon>Bacteria</taxon>
        <taxon>Pseudomonadati</taxon>
        <taxon>Myxococcota</taxon>
        <taxon>Myxococcia</taxon>
        <taxon>Myxococcales</taxon>
        <taxon>Cystobacterineae</taxon>
        <taxon>Myxococcaceae</taxon>
        <taxon>Corallococcus</taxon>
    </lineage>
</organism>
<evidence type="ECO:0000313" key="3">
    <source>
        <dbReference type="Proteomes" id="UP000272888"/>
    </source>
</evidence>
<comment type="caution">
    <text evidence="2">The sequence shown here is derived from an EMBL/GenBank/DDBJ whole genome shotgun (WGS) entry which is preliminary data.</text>
</comment>
<reference evidence="3" key="1">
    <citation type="submission" date="2018-09" db="EMBL/GenBank/DDBJ databases">
        <authorList>
            <person name="Livingstone P.G."/>
            <person name="Whitworth D.E."/>
        </authorList>
    </citation>
    <scope>NUCLEOTIDE SEQUENCE [LARGE SCALE GENOMIC DNA]</scope>
    <source>
        <strain evidence="3">CA051B</strain>
    </source>
</reference>
<evidence type="ECO:0000259" key="1">
    <source>
        <dbReference type="Pfam" id="PF00144"/>
    </source>
</evidence>
<feature type="domain" description="Beta-lactamase-related" evidence="1">
    <location>
        <begin position="3"/>
        <end position="75"/>
    </location>
</feature>
<gene>
    <name evidence="2" type="ORF">D7V93_27535</name>
</gene>
<dbReference type="Gene3D" id="3.40.710.10">
    <property type="entry name" value="DD-peptidase/beta-lactamase superfamily"/>
    <property type="match status" value="1"/>
</dbReference>
<proteinExistence type="predicted"/>